<dbReference type="InterPro" id="IPR018736">
    <property type="entry name" value="DUF2279_periplasmic_lipo"/>
</dbReference>
<accession>A0A9D7S6T2</accession>
<evidence type="ECO:0000313" key="2">
    <source>
        <dbReference type="EMBL" id="MBK9716444.1"/>
    </source>
</evidence>
<dbReference type="AlphaFoldDB" id="A0A9D7S6T2"/>
<keyword evidence="1" id="KW-1133">Transmembrane helix</keyword>
<feature type="transmembrane region" description="Helical" evidence="1">
    <location>
        <begin position="7"/>
        <end position="23"/>
    </location>
</feature>
<dbReference type="Pfam" id="PF10043">
    <property type="entry name" value="DUF2279"/>
    <property type="match status" value="1"/>
</dbReference>
<dbReference type="EMBL" id="JADKFW010000004">
    <property type="protein sequence ID" value="MBK9716444.1"/>
    <property type="molecule type" value="Genomic_DNA"/>
</dbReference>
<sequence length="320" mass="37532">MQSNKTLYLFLYFCLFKTVYINAQLNPRIFFKPSDSLNHTRILLAGAFTFCTYSTFSIGLYHAWYKKHNLTKFHYFNDFGEWQQMDKLGHLFNGYFQSDFCYNGALWTGVNRKKSLWIGIGISQLFQTTIELFDGHSKDWGFSWPDIAANLVGSTFFLGQDLLWHKQKLLLKFSTFPTKYSLNPVIKERVKEIYGTHLLEKLLKDYNAQTYWLSFNPNLFAAKLPWPPFLNFSIGYGSSGLYGAYENAWIDNQGLNINLDAQSNPRLHQYYFSFDLDLRKIHVKNHFLKTSLRILNIIKFPSPTLELNSKGVLKGHWLYF</sequence>
<dbReference type="Proteomes" id="UP000808349">
    <property type="component" value="Unassembled WGS sequence"/>
</dbReference>
<comment type="caution">
    <text evidence="2">The sequence shown here is derived from an EMBL/GenBank/DDBJ whole genome shotgun (WGS) entry which is preliminary data.</text>
</comment>
<feature type="transmembrane region" description="Helical" evidence="1">
    <location>
        <begin position="43"/>
        <end position="64"/>
    </location>
</feature>
<proteinExistence type="predicted"/>
<evidence type="ECO:0000256" key="1">
    <source>
        <dbReference type="SAM" id="Phobius"/>
    </source>
</evidence>
<evidence type="ECO:0000313" key="3">
    <source>
        <dbReference type="Proteomes" id="UP000808349"/>
    </source>
</evidence>
<protein>
    <submittedName>
        <fullName evidence="2">DUF2279 domain-containing protein</fullName>
    </submittedName>
</protein>
<gene>
    <name evidence="2" type="ORF">IPO85_02770</name>
</gene>
<keyword evidence="1" id="KW-0812">Transmembrane</keyword>
<keyword evidence="1" id="KW-0472">Membrane</keyword>
<name>A0A9D7S6T2_9BACT</name>
<reference evidence="2 3" key="1">
    <citation type="submission" date="2020-10" db="EMBL/GenBank/DDBJ databases">
        <title>Connecting structure to function with the recovery of over 1000 high-quality activated sludge metagenome-assembled genomes encoding full-length rRNA genes using long-read sequencing.</title>
        <authorList>
            <person name="Singleton C.M."/>
            <person name="Petriglieri F."/>
            <person name="Kristensen J.M."/>
            <person name="Kirkegaard R.H."/>
            <person name="Michaelsen T.Y."/>
            <person name="Andersen M.H."/>
            <person name="Karst S.M."/>
            <person name="Dueholm M.S."/>
            <person name="Nielsen P.H."/>
            <person name="Albertsen M."/>
        </authorList>
    </citation>
    <scope>NUCLEOTIDE SEQUENCE [LARGE SCALE GENOMIC DNA]</scope>
    <source>
        <strain evidence="2">Ribe_18-Q3-R11-54_BAT3C.373</strain>
    </source>
</reference>
<organism evidence="2 3">
    <name type="scientific">Candidatus Defluviibacterium haderslevense</name>
    <dbReference type="NCBI Taxonomy" id="2981993"/>
    <lineage>
        <taxon>Bacteria</taxon>
        <taxon>Pseudomonadati</taxon>
        <taxon>Bacteroidota</taxon>
        <taxon>Saprospiria</taxon>
        <taxon>Saprospirales</taxon>
        <taxon>Saprospiraceae</taxon>
        <taxon>Candidatus Defluviibacterium</taxon>
    </lineage>
</organism>